<comment type="catalytic activity">
    <reaction evidence="1">
        <text>ATP + protein L-histidine = ADP + protein N-phospho-L-histidine.</text>
        <dbReference type="EC" id="2.7.13.3"/>
    </reaction>
</comment>
<dbReference type="Gene3D" id="3.30.450.20">
    <property type="entry name" value="PAS domain"/>
    <property type="match status" value="2"/>
</dbReference>
<keyword evidence="12" id="KW-0902">Two-component regulatory system</keyword>
<dbReference type="EC" id="2.7.13.3" evidence="3"/>
<dbReference type="Pfam" id="PF02518">
    <property type="entry name" value="HATPase_c"/>
    <property type="match status" value="1"/>
</dbReference>
<reference evidence="17" key="1">
    <citation type="journal article" date="2019" name="Int. J. Syst. Evol. Microbiol.">
        <title>The Global Catalogue of Microorganisms (GCM) 10K type strain sequencing project: providing services to taxonomists for standard genome sequencing and annotation.</title>
        <authorList>
            <consortium name="The Broad Institute Genomics Platform"/>
            <consortium name="The Broad Institute Genome Sequencing Center for Infectious Disease"/>
            <person name="Wu L."/>
            <person name="Ma J."/>
        </authorList>
    </citation>
    <scope>NUCLEOTIDE SEQUENCE [LARGE SCALE GENOMIC DNA]</scope>
    <source>
        <strain evidence="17">JCM 9687</strain>
    </source>
</reference>
<dbReference type="PROSITE" id="PS50109">
    <property type="entry name" value="HIS_KIN"/>
    <property type="match status" value="1"/>
</dbReference>
<dbReference type="PANTHER" id="PTHR43547:SF10">
    <property type="entry name" value="SENSOR HISTIDINE KINASE DCUS"/>
    <property type="match status" value="1"/>
</dbReference>
<comment type="caution">
    <text evidence="16">The sequence shown here is derived from an EMBL/GenBank/DDBJ whole genome shotgun (WGS) entry which is preliminary data.</text>
</comment>
<feature type="compositionally biased region" description="Low complexity" evidence="14">
    <location>
        <begin position="526"/>
        <end position="543"/>
    </location>
</feature>
<evidence type="ECO:0000256" key="1">
    <source>
        <dbReference type="ARBA" id="ARBA00000085"/>
    </source>
</evidence>
<keyword evidence="9 16" id="KW-0418">Kinase</keyword>
<evidence type="ECO:0000256" key="3">
    <source>
        <dbReference type="ARBA" id="ARBA00012438"/>
    </source>
</evidence>
<accession>A0ABP6RQM8</accession>
<dbReference type="Proteomes" id="UP001500483">
    <property type="component" value="Unassembled WGS sequence"/>
</dbReference>
<dbReference type="EMBL" id="BAAAYK010000038">
    <property type="protein sequence ID" value="GAA3359438.1"/>
    <property type="molecule type" value="Genomic_DNA"/>
</dbReference>
<dbReference type="InterPro" id="IPR035965">
    <property type="entry name" value="PAS-like_dom_sf"/>
</dbReference>
<evidence type="ECO:0000313" key="16">
    <source>
        <dbReference type="EMBL" id="GAA3359438.1"/>
    </source>
</evidence>
<keyword evidence="13" id="KW-0472">Membrane</keyword>
<evidence type="ECO:0000256" key="14">
    <source>
        <dbReference type="SAM" id="MobiDB-lite"/>
    </source>
</evidence>
<evidence type="ECO:0000256" key="12">
    <source>
        <dbReference type="ARBA" id="ARBA00023012"/>
    </source>
</evidence>
<evidence type="ECO:0000259" key="15">
    <source>
        <dbReference type="PROSITE" id="PS50109"/>
    </source>
</evidence>
<keyword evidence="10" id="KW-0067">ATP-binding</keyword>
<dbReference type="InterPro" id="IPR036890">
    <property type="entry name" value="HATPase_C_sf"/>
</dbReference>
<dbReference type="SMART" id="SM00387">
    <property type="entry name" value="HATPase_c"/>
    <property type="match status" value="1"/>
</dbReference>
<keyword evidence="8" id="KW-0547">Nucleotide-binding</keyword>
<organism evidence="16 17">
    <name type="scientific">Saccharopolyspora gregorii</name>
    <dbReference type="NCBI Taxonomy" id="33914"/>
    <lineage>
        <taxon>Bacteria</taxon>
        <taxon>Bacillati</taxon>
        <taxon>Actinomycetota</taxon>
        <taxon>Actinomycetes</taxon>
        <taxon>Pseudonocardiales</taxon>
        <taxon>Pseudonocardiaceae</taxon>
        <taxon>Saccharopolyspora</taxon>
    </lineage>
</organism>
<gene>
    <name evidence="16" type="ORF">GCM10020366_35450</name>
</gene>
<feature type="region of interest" description="Disordered" evidence="14">
    <location>
        <begin position="526"/>
        <end position="550"/>
    </location>
</feature>
<comment type="subcellular location">
    <subcellularLocation>
        <location evidence="2">Cell membrane</location>
        <topology evidence="2">Multi-pass membrane protein</topology>
    </subcellularLocation>
</comment>
<dbReference type="InterPro" id="IPR003594">
    <property type="entry name" value="HATPase_dom"/>
</dbReference>
<dbReference type="InterPro" id="IPR016120">
    <property type="entry name" value="Sig_transdc_His_kin_SpoOB"/>
</dbReference>
<dbReference type="SUPFAM" id="SSF55890">
    <property type="entry name" value="Sporulation response regulatory protein Spo0B"/>
    <property type="match status" value="1"/>
</dbReference>
<evidence type="ECO:0000256" key="2">
    <source>
        <dbReference type="ARBA" id="ARBA00004651"/>
    </source>
</evidence>
<dbReference type="InterPro" id="IPR033463">
    <property type="entry name" value="sCache_3"/>
</dbReference>
<dbReference type="InterPro" id="IPR005467">
    <property type="entry name" value="His_kinase_dom"/>
</dbReference>
<dbReference type="SUPFAM" id="SSF103190">
    <property type="entry name" value="Sensory domain-like"/>
    <property type="match status" value="1"/>
</dbReference>
<evidence type="ECO:0000256" key="13">
    <source>
        <dbReference type="ARBA" id="ARBA00023136"/>
    </source>
</evidence>
<name>A0ABP6RQM8_9PSEU</name>
<evidence type="ECO:0000256" key="9">
    <source>
        <dbReference type="ARBA" id="ARBA00022777"/>
    </source>
</evidence>
<keyword evidence="11" id="KW-1133">Transmembrane helix</keyword>
<keyword evidence="4" id="KW-1003">Cell membrane</keyword>
<keyword evidence="17" id="KW-1185">Reference proteome</keyword>
<dbReference type="Pfam" id="PF17203">
    <property type="entry name" value="sCache_3_2"/>
    <property type="match status" value="1"/>
</dbReference>
<dbReference type="PRINTS" id="PR00344">
    <property type="entry name" value="BCTRLSENSOR"/>
</dbReference>
<dbReference type="RefSeq" id="WP_344927946.1">
    <property type="nucleotide sequence ID" value="NZ_BAAAYK010000038.1"/>
</dbReference>
<protein>
    <recommendedName>
        <fullName evidence="3">histidine kinase</fullName>
        <ecNumber evidence="3">2.7.13.3</ecNumber>
    </recommendedName>
</protein>
<sequence>MSRRPMRFARQVLALQIGLVVLITGVGFAVAATLLDRSLVDQYGQRALGVARSVAADDDLAAAVADPARHPRVATKAERVRDATGALFIVVTDDRGVRLAHPDPEQIGDPVSTDPQALAGREVVDVQRGTLGWSARGKVPLRTTDGRIVGQVSVGFDARQIHTTFLRLLGTSAAVAAGALLLGVAGSALLTRLLKRRTLGLEPHELTELVRQREAVLYGIGEGVLAVDADDRVTFRNAETERLLGHAVEPGTPVGELDLPPRLRAALLDHRAVDNLITVTADRVLVAHHRPVRRDGTDLGGVVTLRDRTDLDKLTRELESVRGTADVLRAQRHEFTNRLHALSGLLQTGHRQEAEDYLHALFQGSIAGLGPAADAVRDSHLVSFLGAKKAAAAEKEVALELGETSWVATAVTAPVEVTTVLGNLVDNACDAARAGAARPARVDVDLLSDGSTLHLSVLDTGDGVPAALRAEVFTEGSTSKDGEGHGIGLALARQAARALGGEVRLADPGGGAHGALFVARLPGALAEPAEPAESAESAESAETTEQEANR</sequence>
<keyword evidence="5" id="KW-0597">Phosphoprotein</keyword>
<evidence type="ECO:0000256" key="7">
    <source>
        <dbReference type="ARBA" id="ARBA00022692"/>
    </source>
</evidence>
<evidence type="ECO:0000256" key="4">
    <source>
        <dbReference type="ARBA" id="ARBA00022475"/>
    </source>
</evidence>
<keyword evidence="7" id="KW-0812">Transmembrane</keyword>
<evidence type="ECO:0000256" key="10">
    <source>
        <dbReference type="ARBA" id="ARBA00022840"/>
    </source>
</evidence>
<feature type="domain" description="Histidine kinase" evidence="15">
    <location>
        <begin position="414"/>
        <end position="525"/>
    </location>
</feature>
<evidence type="ECO:0000256" key="8">
    <source>
        <dbReference type="ARBA" id="ARBA00022741"/>
    </source>
</evidence>
<dbReference type="Gene3D" id="1.10.287.130">
    <property type="match status" value="1"/>
</dbReference>
<evidence type="ECO:0000256" key="11">
    <source>
        <dbReference type="ARBA" id="ARBA00022989"/>
    </source>
</evidence>
<evidence type="ECO:0000256" key="5">
    <source>
        <dbReference type="ARBA" id="ARBA00022553"/>
    </source>
</evidence>
<evidence type="ECO:0000313" key="17">
    <source>
        <dbReference type="Proteomes" id="UP001500483"/>
    </source>
</evidence>
<dbReference type="InterPro" id="IPR039506">
    <property type="entry name" value="SPOB_a"/>
</dbReference>
<dbReference type="InterPro" id="IPR029151">
    <property type="entry name" value="Sensor-like_sf"/>
</dbReference>
<dbReference type="PANTHER" id="PTHR43547">
    <property type="entry name" value="TWO-COMPONENT HISTIDINE KINASE"/>
    <property type="match status" value="1"/>
</dbReference>
<dbReference type="GO" id="GO:0016301">
    <property type="term" value="F:kinase activity"/>
    <property type="evidence" value="ECO:0007669"/>
    <property type="project" value="UniProtKB-KW"/>
</dbReference>
<proteinExistence type="predicted"/>
<dbReference type="SUPFAM" id="SSF55874">
    <property type="entry name" value="ATPase domain of HSP90 chaperone/DNA topoisomerase II/histidine kinase"/>
    <property type="match status" value="1"/>
</dbReference>
<dbReference type="Pfam" id="PF14689">
    <property type="entry name" value="SPOB_a"/>
    <property type="match status" value="1"/>
</dbReference>
<dbReference type="SUPFAM" id="SSF55785">
    <property type="entry name" value="PYP-like sensor domain (PAS domain)"/>
    <property type="match status" value="1"/>
</dbReference>
<dbReference type="Gene3D" id="3.30.565.10">
    <property type="entry name" value="Histidine kinase-like ATPase, C-terminal domain"/>
    <property type="match status" value="1"/>
</dbReference>
<keyword evidence="6" id="KW-0808">Transferase</keyword>
<evidence type="ECO:0000256" key="6">
    <source>
        <dbReference type="ARBA" id="ARBA00022679"/>
    </source>
</evidence>
<dbReference type="InterPro" id="IPR004358">
    <property type="entry name" value="Sig_transdc_His_kin-like_C"/>
</dbReference>